<proteinExistence type="predicted"/>
<name>A0A1H7ID48_9NOCA</name>
<evidence type="ECO:0000313" key="3">
    <source>
        <dbReference type="Proteomes" id="UP000198677"/>
    </source>
</evidence>
<dbReference type="GO" id="GO:0016740">
    <property type="term" value="F:transferase activity"/>
    <property type="evidence" value="ECO:0007669"/>
    <property type="project" value="UniProtKB-KW"/>
</dbReference>
<dbReference type="EMBL" id="FOAW01000002">
    <property type="protein sequence ID" value="SEK60426.1"/>
    <property type="molecule type" value="Genomic_DNA"/>
</dbReference>
<evidence type="ECO:0000313" key="2">
    <source>
        <dbReference type="EMBL" id="SEK60426.1"/>
    </source>
</evidence>
<feature type="compositionally biased region" description="Basic and acidic residues" evidence="1">
    <location>
        <begin position="1"/>
        <end position="10"/>
    </location>
</feature>
<protein>
    <submittedName>
        <fullName evidence="2">Rhamnopyranosyl-N-acetylglucosaminyl-diphospho-decaprenol beta-1,3/1,4-galactofuranosyltransferase</fullName>
    </submittedName>
</protein>
<gene>
    <name evidence="2" type="ORF">SAMN05444583_102408</name>
</gene>
<dbReference type="Proteomes" id="UP000198677">
    <property type="component" value="Unassembled WGS sequence"/>
</dbReference>
<sequence>MHPNGAEEFKPILGGRMHTQYPDNETKRFYTYRNRGYLLSQPGMRRLLPQEWLRFGWFFLIDRRDPAGLRDWVRLRKMGRQERFERH</sequence>
<organism evidence="2 3">
    <name type="scientific">Rhodococcus maanshanensis</name>
    <dbReference type="NCBI Taxonomy" id="183556"/>
    <lineage>
        <taxon>Bacteria</taxon>
        <taxon>Bacillati</taxon>
        <taxon>Actinomycetota</taxon>
        <taxon>Actinomycetes</taxon>
        <taxon>Mycobacteriales</taxon>
        <taxon>Nocardiaceae</taxon>
        <taxon>Rhodococcus</taxon>
    </lineage>
</organism>
<accession>A0A1H7ID48</accession>
<evidence type="ECO:0000256" key="1">
    <source>
        <dbReference type="SAM" id="MobiDB-lite"/>
    </source>
</evidence>
<feature type="region of interest" description="Disordered" evidence="1">
    <location>
        <begin position="1"/>
        <end position="20"/>
    </location>
</feature>
<reference evidence="3" key="1">
    <citation type="submission" date="2016-10" db="EMBL/GenBank/DDBJ databases">
        <authorList>
            <person name="Varghese N."/>
            <person name="Submissions S."/>
        </authorList>
    </citation>
    <scope>NUCLEOTIDE SEQUENCE [LARGE SCALE GENOMIC DNA]</scope>
    <source>
        <strain evidence="3">DSM 44675</strain>
    </source>
</reference>
<dbReference type="AlphaFoldDB" id="A0A1H7ID48"/>
<keyword evidence="2" id="KW-0808">Transferase</keyword>
<keyword evidence="3" id="KW-1185">Reference proteome</keyword>